<comment type="catalytic activity">
    <reaction evidence="8">
        <text>CMP + ATP = CDP + ADP</text>
        <dbReference type="Rhea" id="RHEA:11600"/>
        <dbReference type="ChEBI" id="CHEBI:30616"/>
        <dbReference type="ChEBI" id="CHEBI:58069"/>
        <dbReference type="ChEBI" id="CHEBI:60377"/>
        <dbReference type="ChEBI" id="CHEBI:456216"/>
        <dbReference type="EC" id="2.7.4.25"/>
    </reaction>
</comment>
<dbReference type="STRING" id="646526.A0A1W0E6G2"/>
<dbReference type="GO" id="GO:0036431">
    <property type="term" value="F:dCMP kinase activity"/>
    <property type="evidence" value="ECO:0007669"/>
    <property type="project" value="InterPro"/>
</dbReference>
<keyword evidence="5" id="KW-0418">Kinase</keyword>
<evidence type="ECO:0000256" key="7">
    <source>
        <dbReference type="ARBA" id="ARBA00047615"/>
    </source>
</evidence>
<dbReference type="Gene3D" id="3.40.50.300">
    <property type="entry name" value="P-loop containing nucleotide triphosphate hydrolases"/>
    <property type="match status" value="1"/>
</dbReference>
<dbReference type="InterPro" id="IPR011994">
    <property type="entry name" value="Cytidylate_kinase_dom"/>
</dbReference>
<dbReference type="EC" id="2.7.4.25" evidence="2"/>
<dbReference type="PANTHER" id="PTHR21299">
    <property type="entry name" value="CYTIDYLATE KINASE/PANTOATE-BETA-ALANINE LIGASE"/>
    <property type="match status" value="1"/>
</dbReference>
<proteinExistence type="inferred from homology"/>
<dbReference type="VEuPathDB" id="MicrosporidiaDB:EHP00_195"/>
<evidence type="ECO:0000256" key="3">
    <source>
        <dbReference type="ARBA" id="ARBA00022679"/>
    </source>
</evidence>
<dbReference type="OrthoDB" id="10263145at2759"/>
<evidence type="ECO:0000256" key="8">
    <source>
        <dbReference type="ARBA" id="ARBA00048478"/>
    </source>
</evidence>
<dbReference type="GO" id="GO:0005524">
    <property type="term" value="F:ATP binding"/>
    <property type="evidence" value="ECO:0007669"/>
    <property type="project" value="UniProtKB-KW"/>
</dbReference>
<dbReference type="InterPro" id="IPR003136">
    <property type="entry name" value="Cytidylate_kin"/>
</dbReference>
<evidence type="ECO:0000256" key="6">
    <source>
        <dbReference type="ARBA" id="ARBA00022840"/>
    </source>
</evidence>
<evidence type="ECO:0000256" key="4">
    <source>
        <dbReference type="ARBA" id="ARBA00022741"/>
    </source>
</evidence>
<keyword evidence="11" id="KW-1185">Reference proteome</keyword>
<accession>A0A1W0E6G2</accession>
<dbReference type="GO" id="GO:0015949">
    <property type="term" value="P:nucleobase-containing small molecule interconversion"/>
    <property type="evidence" value="ECO:0007669"/>
    <property type="project" value="TreeGrafter"/>
</dbReference>
<dbReference type="HAMAP" id="MF_00238">
    <property type="entry name" value="Cytidyl_kinase_type1"/>
    <property type="match status" value="1"/>
</dbReference>
<gene>
    <name evidence="10" type="primary">cytidylate</name>
    <name evidence="10" type="ORF">EHP00_195</name>
</gene>
<dbReference type="PANTHER" id="PTHR21299:SF2">
    <property type="entry name" value="CYTIDYLATE KINASE"/>
    <property type="match status" value="1"/>
</dbReference>
<comment type="catalytic activity">
    <reaction evidence="7">
        <text>dCMP + ATP = dCDP + ADP</text>
        <dbReference type="Rhea" id="RHEA:25094"/>
        <dbReference type="ChEBI" id="CHEBI:30616"/>
        <dbReference type="ChEBI" id="CHEBI:57566"/>
        <dbReference type="ChEBI" id="CHEBI:58593"/>
        <dbReference type="ChEBI" id="CHEBI:456216"/>
        <dbReference type="EC" id="2.7.4.25"/>
    </reaction>
</comment>
<keyword evidence="6" id="KW-0067">ATP-binding</keyword>
<evidence type="ECO:0000259" key="9">
    <source>
        <dbReference type="Pfam" id="PF02224"/>
    </source>
</evidence>
<dbReference type="GO" id="GO:0005829">
    <property type="term" value="C:cytosol"/>
    <property type="evidence" value="ECO:0007669"/>
    <property type="project" value="TreeGrafter"/>
</dbReference>
<dbReference type="InterPro" id="IPR027417">
    <property type="entry name" value="P-loop_NTPase"/>
</dbReference>
<dbReference type="SUPFAM" id="SSF52540">
    <property type="entry name" value="P-loop containing nucleoside triphosphate hydrolases"/>
    <property type="match status" value="1"/>
</dbReference>
<evidence type="ECO:0000256" key="1">
    <source>
        <dbReference type="ARBA" id="ARBA00009427"/>
    </source>
</evidence>
<comment type="similarity">
    <text evidence="1">Belongs to the cytidylate kinase family. Type 1 subfamily.</text>
</comment>
<name>A0A1W0E6G2_9MICR</name>
<comment type="caution">
    <text evidence="10">The sequence shown here is derived from an EMBL/GenBank/DDBJ whole genome shotgun (WGS) entry which is preliminary data.</text>
</comment>
<evidence type="ECO:0000313" key="11">
    <source>
        <dbReference type="Proteomes" id="UP000192758"/>
    </source>
</evidence>
<dbReference type="Proteomes" id="UP000192758">
    <property type="component" value="Unassembled WGS sequence"/>
</dbReference>
<protein>
    <recommendedName>
        <fullName evidence="2">(d)CMP kinase</fullName>
        <ecNumber evidence="2">2.7.4.25</ecNumber>
    </recommendedName>
</protein>
<feature type="domain" description="Cytidylate kinase" evidence="9">
    <location>
        <begin position="9"/>
        <end position="218"/>
    </location>
</feature>
<dbReference type="NCBIfam" id="TIGR00017">
    <property type="entry name" value="cmk"/>
    <property type="match status" value="1"/>
</dbReference>
<evidence type="ECO:0000256" key="2">
    <source>
        <dbReference type="ARBA" id="ARBA00012906"/>
    </source>
</evidence>
<dbReference type="Pfam" id="PF02224">
    <property type="entry name" value="Cytidylate_kin"/>
    <property type="match status" value="1"/>
</dbReference>
<evidence type="ECO:0000256" key="5">
    <source>
        <dbReference type="ARBA" id="ARBA00022777"/>
    </source>
</evidence>
<dbReference type="CDD" id="cd02020">
    <property type="entry name" value="CMPK"/>
    <property type="match status" value="1"/>
</dbReference>
<organism evidence="10 11">
    <name type="scientific">Ecytonucleospora hepatopenaei</name>
    <dbReference type="NCBI Taxonomy" id="646526"/>
    <lineage>
        <taxon>Eukaryota</taxon>
        <taxon>Fungi</taxon>
        <taxon>Fungi incertae sedis</taxon>
        <taxon>Microsporidia</taxon>
        <taxon>Enterocytozoonidae</taxon>
        <taxon>Ecytonucleospora</taxon>
    </lineage>
</organism>
<keyword evidence="3" id="KW-0808">Transferase</keyword>
<dbReference type="AlphaFoldDB" id="A0A1W0E6G2"/>
<reference evidence="10 11" key="1">
    <citation type="journal article" date="2017" name="Environ. Microbiol.">
        <title>Decay of the glycolytic pathway and adaptation to intranuclear parasitism within Enterocytozoonidae microsporidia.</title>
        <authorList>
            <person name="Wiredu Boakye D."/>
            <person name="Jaroenlak P."/>
            <person name="Prachumwat A."/>
            <person name="Williams T.A."/>
            <person name="Bateman K.S."/>
            <person name="Itsathitphaisarn O."/>
            <person name="Sritunyalucksana K."/>
            <person name="Paszkiewicz K.H."/>
            <person name="Moore K.A."/>
            <person name="Stentiford G.D."/>
            <person name="Williams B.A."/>
        </authorList>
    </citation>
    <scope>NUCLEOTIDE SEQUENCE [LARGE SCALE GENOMIC DNA]</scope>
    <source>
        <strain evidence="10 11">TH1</strain>
    </source>
</reference>
<dbReference type="EMBL" id="MNPJ01000016">
    <property type="protein sequence ID" value="OQS54840.1"/>
    <property type="molecule type" value="Genomic_DNA"/>
</dbReference>
<sequence>MTNEISIKIAIDGPSASGKSSAAQKLAEKLNFVRIEGGMFYRAITYETLKKYKKAVDESVDGFQQFISEMNISVKKEKIFCNDEEITPYIRTPEIDSNVGKIAKIPLVRKKVFEMERNAINSIKEGLIMDGRVIGTVVMPDADFKFFITASSQTRAHRRHLQQPDADFNKVLDEIEKRDKEDASRKIDPLIMAKDAILIENDKLTLNETVEVMENYIKTNKNGLKF</sequence>
<keyword evidence="4" id="KW-0547">Nucleotide-binding</keyword>
<evidence type="ECO:0000313" key="10">
    <source>
        <dbReference type="EMBL" id="OQS54840.1"/>
    </source>
</evidence>